<dbReference type="EMBL" id="SDEE01000955">
    <property type="protein sequence ID" value="RXW13308.1"/>
    <property type="molecule type" value="Genomic_DNA"/>
</dbReference>
<feature type="region of interest" description="Disordered" evidence="1">
    <location>
        <begin position="41"/>
        <end position="62"/>
    </location>
</feature>
<dbReference type="STRING" id="2316362.A0A4V1Q1Z5"/>
<protein>
    <submittedName>
        <fullName evidence="2">Uncharacterized protein</fullName>
    </submittedName>
</protein>
<accession>A0A4V1Q1Z5</accession>
<dbReference type="AlphaFoldDB" id="A0A4V1Q1Z5"/>
<comment type="caution">
    <text evidence="2">The sequence shown here is derived from an EMBL/GenBank/DDBJ whole genome shotgun (WGS) entry which is preliminary data.</text>
</comment>
<evidence type="ECO:0000313" key="3">
    <source>
        <dbReference type="Proteomes" id="UP000290288"/>
    </source>
</evidence>
<keyword evidence="3" id="KW-1185">Reference proteome</keyword>
<sequence length="62" mass="6895">MGHTSSMQIQHGNVTSILQEEIPHLTIPFVDDVPIKGPPTRYELPDGTFETIPKNPGIPRFV</sequence>
<evidence type="ECO:0000256" key="1">
    <source>
        <dbReference type="SAM" id="MobiDB-lite"/>
    </source>
</evidence>
<dbReference type="OrthoDB" id="3186349at2759"/>
<gene>
    <name evidence="2" type="ORF">EST38_g12545</name>
</gene>
<evidence type="ECO:0000313" key="2">
    <source>
        <dbReference type="EMBL" id="RXW13308.1"/>
    </source>
</evidence>
<reference evidence="2 3" key="1">
    <citation type="submission" date="2019-01" db="EMBL/GenBank/DDBJ databases">
        <title>Draft genome sequence of Psathyrella aberdarensis IHI B618.</title>
        <authorList>
            <person name="Buettner E."/>
            <person name="Kellner H."/>
        </authorList>
    </citation>
    <scope>NUCLEOTIDE SEQUENCE [LARGE SCALE GENOMIC DNA]</scope>
    <source>
        <strain evidence="2 3">IHI B618</strain>
    </source>
</reference>
<organism evidence="2 3">
    <name type="scientific">Candolleomyces aberdarensis</name>
    <dbReference type="NCBI Taxonomy" id="2316362"/>
    <lineage>
        <taxon>Eukaryota</taxon>
        <taxon>Fungi</taxon>
        <taxon>Dikarya</taxon>
        <taxon>Basidiomycota</taxon>
        <taxon>Agaricomycotina</taxon>
        <taxon>Agaricomycetes</taxon>
        <taxon>Agaricomycetidae</taxon>
        <taxon>Agaricales</taxon>
        <taxon>Agaricineae</taxon>
        <taxon>Psathyrellaceae</taxon>
        <taxon>Candolleomyces</taxon>
    </lineage>
</organism>
<proteinExistence type="predicted"/>
<name>A0A4V1Q1Z5_9AGAR</name>
<dbReference type="Proteomes" id="UP000290288">
    <property type="component" value="Unassembled WGS sequence"/>
</dbReference>